<evidence type="ECO:0000313" key="1">
    <source>
        <dbReference type="EMBL" id="TNN78014.1"/>
    </source>
</evidence>
<dbReference type="Proteomes" id="UP000314294">
    <property type="component" value="Unassembled WGS sequence"/>
</dbReference>
<dbReference type="EMBL" id="SRLO01000077">
    <property type="protein sequence ID" value="TNN78014.1"/>
    <property type="molecule type" value="Genomic_DNA"/>
</dbReference>
<accession>A0A4Z2IKJ4</accession>
<name>A0A4Z2IKJ4_9TELE</name>
<comment type="caution">
    <text evidence="1">The sequence shown here is derived from an EMBL/GenBank/DDBJ whole genome shotgun (WGS) entry which is preliminary data.</text>
</comment>
<dbReference type="AlphaFoldDB" id="A0A4Z2IKJ4"/>
<keyword evidence="2" id="KW-1185">Reference proteome</keyword>
<dbReference type="PROSITE" id="PS51257">
    <property type="entry name" value="PROKAR_LIPOPROTEIN"/>
    <property type="match status" value="1"/>
</dbReference>
<evidence type="ECO:0000313" key="2">
    <source>
        <dbReference type="Proteomes" id="UP000314294"/>
    </source>
</evidence>
<reference evidence="1 2" key="1">
    <citation type="submission" date="2019-03" db="EMBL/GenBank/DDBJ databases">
        <title>First draft genome of Liparis tanakae, snailfish: a comprehensive survey of snailfish specific genes.</title>
        <authorList>
            <person name="Kim W."/>
            <person name="Song I."/>
            <person name="Jeong J.-H."/>
            <person name="Kim D."/>
            <person name="Kim S."/>
            <person name="Ryu S."/>
            <person name="Song J.Y."/>
            <person name="Lee S.K."/>
        </authorList>
    </citation>
    <scope>NUCLEOTIDE SEQUENCE [LARGE SCALE GENOMIC DNA]</scope>
    <source>
        <tissue evidence="1">Muscle</tissue>
    </source>
</reference>
<proteinExistence type="predicted"/>
<gene>
    <name evidence="1" type="ORF">EYF80_011768</name>
</gene>
<sequence>MKSWLELKKSYSTFFPPSLISCFLSASPTLHVSGLGFSHLLFHAVVHFNFLPSIHLRHACSDDIRKNKARVIDRKLHACAGGNTLAEHFTGEESASVEHGSA</sequence>
<protein>
    <submittedName>
        <fullName evidence="1">Uncharacterized protein</fullName>
    </submittedName>
</protein>
<organism evidence="1 2">
    <name type="scientific">Liparis tanakae</name>
    <name type="common">Tanaka's snailfish</name>
    <dbReference type="NCBI Taxonomy" id="230148"/>
    <lineage>
        <taxon>Eukaryota</taxon>
        <taxon>Metazoa</taxon>
        <taxon>Chordata</taxon>
        <taxon>Craniata</taxon>
        <taxon>Vertebrata</taxon>
        <taxon>Euteleostomi</taxon>
        <taxon>Actinopterygii</taxon>
        <taxon>Neopterygii</taxon>
        <taxon>Teleostei</taxon>
        <taxon>Neoteleostei</taxon>
        <taxon>Acanthomorphata</taxon>
        <taxon>Eupercaria</taxon>
        <taxon>Perciformes</taxon>
        <taxon>Cottioidei</taxon>
        <taxon>Cottales</taxon>
        <taxon>Liparidae</taxon>
        <taxon>Liparis</taxon>
    </lineage>
</organism>